<dbReference type="Gene3D" id="2.20.200.10">
    <property type="entry name" value="Outer membrane efflux proteins (OEP)"/>
    <property type="match status" value="1"/>
</dbReference>
<dbReference type="PANTHER" id="PTHR30203">
    <property type="entry name" value="OUTER MEMBRANE CATION EFFLUX PROTEIN"/>
    <property type="match status" value="1"/>
</dbReference>
<name>A0AA49JHA7_9BACT</name>
<sequence length="472" mass="52998">MIFRQTLIKSVYFLLALALVSSCKVAEPPQMPTMEKMPTSFAEGVDSVSIGDIAWQDFFSDPYLIALIDTGINNNLDLLSAVQRIEIARANYTIRQGALLPTLDARFRVRSGNIRRNWLRGTINGDSNVPGQTENHFFGLQSTWEADLWGKLKSQREAAYARFLATEKGQHLVITSLVAEIARLYYELLGLDYELETIQKNIELQEVGQNVIEIQKIGGRATELAVQQFQAQLLRTRSLGYEKQQRIVEVENQLNLLLGRYPQPIERGEPIVDQQLPEFVAAGIPSSLLRRRPDVQQAELELVAAKADVEAARAAFLPALTITPYAGFHANSLPSLFTTPESLVAGLLGGVTAPIFYQKRLKAEYSQMVARNLQAFYDYQQSILNGYQEVLTNLQRVENYTLAYEMRQQETDVLLNAVSTSNDLFAAGYATYLEVITAQERVLDAELNMINTRKEIFLSLTSLYQSLGGGWQ</sequence>
<dbReference type="AlphaFoldDB" id="A0AA49JHA7"/>
<dbReference type="GO" id="GO:0015562">
    <property type="term" value="F:efflux transmembrane transporter activity"/>
    <property type="evidence" value="ECO:0007669"/>
    <property type="project" value="InterPro"/>
</dbReference>
<dbReference type="GO" id="GO:0005886">
    <property type="term" value="C:plasma membrane"/>
    <property type="evidence" value="ECO:0007669"/>
    <property type="project" value="UniProtKB-SubCell"/>
</dbReference>
<keyword evidence="2" id="KW-0732">Signal</keyword>
<comment type="subcellular location">
    <subcellularLocation>
        <location evidence="2">Cell membrane</location>
        <topology evidence="2">Lipid-anchor</topology>
    </subcellularLocation>
</comment>
<dbReference type="SUPFAM" id="SSF56954">
    <property type="entry name" value="Outer membrane efflux proteins (OEP)"/>
    <property type="match status" value="1"/>
</dbReference>
<dbReference type="Pfam" id="PF02321">
    <property type="entry name" value="OEP"/>
    <property type="match status" value="2"/>
</dbReference>
<evidence type="ECO:0000256" key="1">
    <source>
        <dbReference type="ARBA" id="ARBA00007613"/>
    </source>
</evidence>
<keyword evidence="2" id="KW-0449">Lipoprotein</keyword>
<feature type="signal peptide" evidence="2">
    <location>
        <begin position="1"/>
        <end position="26"/>
    </location>
</feature>
<dbReference type="PANTHER" id="PTHR30203:SF30">
    <property type="entry name" value="OUTER MEMBRANE PROTEIN-RELATED"/>
    <property type="match status" value="1"/>
</dbReference>
<feature type="chain" id="PRO_5041483167" evidence="2">
    <location>
        <begin position="27"/>
        <end position="472"/>
    </location>
</feature>
<dbReference type="PROSITE" id="PS51257">
    <property type="entry name" value="PROKAR_LIPOPROTEIN"/>
    <property type="match status" value="1"/>
</dbReference>
<dbReference type="NCBIfam" id="TIGR01845">
    <property type="entry name" value="outer_NodT"/>
    <property type="match status" value="1"/>
</dbReference>
<organism evidence="3">
    <name type="scientific">Roseihalotalea indica</name>
    <dbReference type="NCBI Taxonomy" id="2867963"/>
    <lineage>
        <taxon>Bacteria</taxon>
        <taxon>Pseudomonadati</taxon>
        <taxon>Bacteroidota</taxon>
        <taxon>Cytophagia</taxon>
        <taxon>Cytophagales</taxon>
        <taxon>Catalimonadaceae</taxon>
        <taxon>Roseihalotalea</taxon>
    </lineage>
</organism>
<evidence type="ECO:0000313" key="3">
    <source>
        <dbReference type="EMBL" id="WKN38724.1"/>
    </source>
</evidence>
<keyword evidence="2" id="KW-1134">Transmembrane beta strand</keyword>
<dbReference type="Gene3D" id="1.20.1600.10">
    <property type="entry name" value="Outer membrane efflux proteins (OEP)"/>
    <property type="match status" value="1"/>
</dbReference>
<dbReference type="EMBL" id="CP120682">
    <property type="protein sequence ID" value="WKN38724.1"/>
    <property type="molecule type" value="Genomic_DNA"/>
</dbReference>
<keyword evidence="2" id="KW-0564">Palmitate</keyword>
<comment type="similarity">
    <text evidence="1 2">Belongs to the outer membrane factor (OMF) (TC 1.B.17) family.</text>
</comment>
<evidence type="ECO:0000256" key="2">
    <source>
        <dbReference type="RuleBase" id="RU362097"/>
    </source>
</evidence>
<reference evidence="3" key="2">
    <citation type="journal article" date="2024" name="Antonie Van Leeuwenhoek">
        <title>Roseihalotalea indica gen. nov., sp. nov., a halophilic Bacteroidetes from mesopelagic Southwest Indian Ocean with higher carbohydrate metabolic potential.</title>
        <authorList>
            <person name="Chen B."/>
            <person name="Zhang M."/>
            <person name="Lin D."/>
            <person name="Ye J."/>
            <person name="Tang K."/>
        </authorList>
    </citation>
    <scope>NUCLEOTIDE SEQUENCE</scope>
    <source>
        <strain evidence="3">TK19036</strain>
    </source>
</reference>
<gene>
    <name evidence="3" type="ORF">K4G66_08410</name>
</gene>
<proteinExistence type="inferred from homology"/>
<accession>A0AA49JHA7</accession>
<dbReference type="InterPro" id="IPR010131">
    <property type="entry name" value="MdtP/NodT-like"/>
</dbReference>
<keyword evidence="2" id="KW-0472">Membrane</keyword>
<reference evidence="3" key="1">
    <citation type="journal article" date="2023" name="Comput. Struct. Biotechnol. J.">
        <title>Discovery of a novel marine Bacteroidetes with a rich repertoire of carbohydrate-active enzymes.</title>
        <authorList>
            <person name="Chen B."/>
            <person name="Liu G."/>
            <person name="Chen Q."/>
            <person name="Wang H."/>
            <person name="Liu L."/>
            <person name="Tang K."/>
        </authorList>
    </citation>
    <scope>NUCLEOTIDE SEQUENCE</scope>
    <source>
        <strain evidence="3">TK19036</strain>
    </source>
</reference>
<protein>
    <submittedName>
        <fullName evidence="3">TolC family protein</fullName>
    </submittedName>
</protein>
<dbReference type="InterPro" id="IPR003423">
    <property type="entry name" value="OMP_efflux"/>
</dbReference>
<keyword evidence="2" id="KW-0812">Transmembrane</keyword>